<feature type="transmembrane region" description="Helical" evidence="2">
    <location>
        <begin position="322"/>
        <end position="339"/>
    </location>
</feature>
<feature type="transmembrane region" description="Helical" evidence="2">
    <location>
        <begin position="368"/>
        <end position="387"/>
    </location>
</feature>
<proteinExistence type="predicted"/>
<protein>
    <recommendedName>
        <fullName evidence="5">DUF2029 domain-containing protein</fullName>
    </recommendedName>
</protein>
<feature type="transmembrane region" description="Helical" evidence="2">
    <location>
        <begin position="108"/>
        <end position="127"/>
    </location>
</feature>
<keyword evidence="2" id="KW-1133">Transmembrane helix</keyword>
<evidence type="ECO:0000256" key="1">
    <source>
        <dbReference type="SAM" id="MobiDB-lite"/>
    </source>
</evidence>
<feature type="transmembrane region" description="Helical" evidence="2">
    <location>
        <begin position="345"/>
        <end position="363"/>
    </location>
</feature>
<dbReference type="EMBL" id="JAVDYF010000001">
    <property type="protein sequence ID" value="MDR7355814.1"/>
    <property type="molecule type" value="Genomic_DNA"/>
</dbReference>
<evidence type="ECO:0000256" key="2">
    <source>
        <dbReference type="SAM" id="Phobius"/>
    </source>
</evidence>
<sequence>MTIPQSLPDTSPAQGDVSTVSPDKVGNLGFPRPRLGVGIGAVLWGAWLISRVLLLRLTSMNEWTTGDVHYYFLGVSGLAPEAMREYPAVGVWPAHLVYFFTDGSIEQYLPQFIGACLLIDAVFFAVLLRGVSASSSCTIISAALMWIVFAPATGATFVHRLDLYPAVIVALAGLSLFTRPAVSGALLALATMIKLWPVALTAGLVSGWKNRSTYVSLGWFSFSLVILGALVAVTGGFSRLTSPLEYQDERGLQIESIAATPFMFAASQDHSGSYAVWYAPSKSFEITGPGVDIGLQLSTTVMVCTVLAGIAWALVMAWKNAWTPHAALSFFIAMIFLLITANKVFSPQYIVWLGPILAVALLLHPVRYVYVLAAGVCAVAVMGQVIYPFHYDEMLTVPFAASTGITMLVLRNLSILVLTIIACSFAYSELRRAVAQRS</sequence>
<reference evidence="3 4" key="1">
    <citation type="submission" date="2023-07" db="EMBL/GenBank/DDBJ databases">
        <title>Sequencing the genomes of 1000 actinobacteria strains.</title>
        <authorList>
            <person name="Klenk H.-P."/>
        </authorList>
    </citation>
    <scope>NUCLEOTIDE SEQUENCE [LARGE SCALE GENOMIC DNA]</scope>
    <source>
        <strain evidence="3 4">DSM 44508</strain>
    </source>
</reference>
<evidence type="ECO:0000313" key="4">
    <source>
        <dbReference type="Proteomes" id="UP001183619"/>
    </source>
</evidence>
<comment type="caution">
    <text evidence="3">The sequence shown here is derived from an EMBL/GenBank/DDBJ whole genome shotgun (WGS) entry which is preliminary data.</text>
</comment>
<keyword evidence="2" id="KW-0472">Membrane</keyword>
<keyword evidence="4" id="KW-1185">Reference proteome</keyword>
<feature type="transmembrane region" description="Helical" evidence="2">
    <location>
        <begin position="399"/>
        <end position="427"/>
    </location>
</feature>
<feature type="transmembrane region" description="Helical" evidence="2">
    <location>
        <begin position="161"/>
        <end position="178"/>
    </location>
</feature>
<name>A0ABU2BCW3_9CORY</name>
<feature type="transmembrane region" description="Helical" evidence="2">
    <location>
        <begin position="217"/>
        <end position="237"/>
    </location>
</feature>
<feature type="transmembrane region" description="Helical" evidence="2">
    <location>
        <begin position="133"/>
        <end position="149"/>
    </location>
</feature>
<evidence type="ECO:0000313" key="3">
    <source>
        <dbReference type="EMBL" id="MDR7355814.1"/>
    </source>
</evidence>
<gene>
    <name evidence="3" type="ORF">J2S37_002352</name>
</gene>
<feature type="transmembrane region" description="Helical" evidence="2">
    <location>
        <begin position="184"/>
        <end position="205"/>
    </location>
</feature>
<accession>A0ABU2BCW3</accession>
<dbReference type="Proteomes" id="UP001183619">
    <property type="component" value="Unassembled WGS sequence"/>
</dbReference>
<organism evidence="3 4">
    <name type="scientific">Corynebacterium felinum</name>
    <dbReference type="NCBI Taxonomy" id="131318"/>
    <lineage>
        <taxon>Bacteria</taxon>
        <taxon>Bacillati</taxon>
        <taxon>Actinomycetota</taxon>
        <taxon>Actinomycetes</taxon>
        <taxon>Mycobacteriales</taxon>
        <taxon>Corynebacteriaceae</taxon>
        <taxon>Corynebacterium</taxon>
    </lineage>
</organism>
<feature type="transmembrane region" description="Helical" evidence="2">
    <location>
        <begin position="293"/>
        <end position="315"/>
    </location>
</feature>
<evidence type="ECO:0008006" key="5">
    <source>
        <dbReference type="Google" id="ProtNLM"/>
    </source>
</evidence>
<feature type="region of interest" description="Disordered" evidence="1">
    <location>
        <begin position="1"/>
        <end position="20"/>
    </location>
</feature>
<feature type="transmembrane region" description="Helical" evidence="2">
    <location>
        <begin position="35"/>
        <end position="54"/>
    </location>
</feature>
<dbReference type="RefSeq" id="WP_277105049.1">
    <property type="nucleotide sequence ID" value="NZ_BAAAJS010000012.1"/>
</dbReference>
<keyword evidence="2" id="KW-0812">Transmembrane</keyword>